<feature type="compositionally biased region" description="Polar residues" evidence="1">
    <location>
        <begin position="831"/>
        <end position="840"/>
    </location>
</feature>
<dbReference type="HOGENOM" id="CLU_328730_0_0_1"/>
<feature type="region of interest" description="Disordered" evidence="1">
    <location>
        <begin position="185"/>
        <end position="221"/>
    </location>
</feature>
<evidence type="ECO:0000313" key="2">
    <source>
        <dbReference type="EMBL" id="CBF84563.1"/>
    </source>
</evidence>
<feature type="region of interest" description="Disordered" evidence="1">
    <location>
        <begin position="246"/>
        <end position="467"/>
    </location>
</feature>
<feature type="region of interest" description="Disordered" evidence="1">
    <location>
        <begin position="485"/>
        <end position="564"/>
    </location>
</feature>
<feature type="compositionally biased region" description="Basic residues" evidence="1">
    <location>
        <begin position="341"/>
        <end position="351"/>
    </location>
</feature>
<name>Q5ARW9_EMENI</name>
<dbReference type="Proteomes" id="UP000000560">
    <property type="component" value="Chromosome VII"/>
</dbReference>
<evidence type="ECO:0000256" key="1">
    <source>
        <dbReference type="SAM" id="MobiDB-lite"/>
    </source>
</evidence>
<feature type="region of interest" description="Disordered" evidence="1">
    <location>
        <begin position="119"/>
        <end position="168"/>
    </location>
</feature>
<feature type="compositionally biased region" description="Polar residues" evidence="1">
    <location>
        <begin position="533"/>
        <end position="546"/>
    </location>
</feature>
<feature type="compositionally biased region" description="Polar residues" evidence="1">
    <location>
        <begin position="399"/>
        <end position="417"/>
    </location>
</feature>
<accession>Q5ARW9</accession>
<feature type="region of interest" description="Disordered" evidence="1">
    <location>
        <begin position="773"/>
        <end position="795"/>
    </location>
</feature>
<feature type="region of interest" description="Disordered" evidence="1">
    <location>
        <begin position="596"/>
        <end position="652"/>
    </location>
</feature>
<gene>
    <name evidence="2" type="ORF">ANIA_08961</name>
</gene>
<protein>
    <submittedName>
        <fullName evidence="2">Uncharacterized protein</fullName>
    </submittedName>
</protein>
<feature type="region of interest" description="Disordered" evidence="1">
    <location>
        <begin position="826"/>
        <end position="846"/>
    </location>
</feature>
<accession>C8VL93</accession>
<dbReference type="AlphaFoldDB" id="Q5ARW9"/>
<feature type="region of interest" description="Disordered" evidence="1">
    <location>
        <begin position="23"/>
        <end position="66"/>
    </location>
</feature>
<feature type="compositionally biased region" description="Low complexity" evidence="1">
    <location>
        <begin position="26"/>
        <end position="41"/>
    </location>
</feature>
<feature type="compositionally biased region" description="Polar residues" evidence="1">
    <location>
        <begin position="555"/>
        <end position="564"/>
    </location>
</feature>
<sequence>MIKPEPTRTKNQAPRFYRQYIDENDSLSAAPSPVSSLLPPHLRTPSLPSSRNEAKDATGRAQPRRSLDIASKALGIKSLTLNSTDAVTQTTAPLLDARPTLTLHLPNGRVLPPLSPTASNFSPRVRSSSLGQTGSQHVGQASGTGHYRSASHTFSSPTTPIAILHPPRPPYCNASSGPLLFRNPVPSPVITIREPSPPPSESRSAVQTQTQSRKNSTDLGETATARLEQVPGGAAAFSGRVEKSVSAPDALASGDPLLRQSGSRPSLEDNTYSHDHTPDIAGRREVRQRETNAPNPCQETEEPMLDNISDKAPLSPPAHRSSFDSSNNQRSRGRSMELTRTKHVRRPRHRASTQPLQMADPMFISISGKEFSSQGNGGSSRSSLETSSRDRSLTLPGSLPQQPNDNTSTNSLQTTVRGSVPDTRSVAVTRLTSLNSHPPSSVIEREHTRSQSLDVNHHSGPPAVPRHIYASLPLPRIRLPSIHSKADASSAQATDSEATISHSAGPASSLPTGPRTPTHAVFPHPQPQPQPQSEAMFTSRASSLPVTTPPAFSSPAPNSHSALQSLSPHLEAHQPTTRLSLSKFTTQSLTTLRAVASASKIHSSSTSLSTPRSKSNSSSSSNSTASASTTSVLTPQSPPFRPPSPTDTSNLPLATLTQHMKTQLGQARHLLATLSHHLPPAENIWIHDTVSDAEGTVREILMLTEPLRVDREVNNGKLGLKTQLKWAVRGSWKAKDMRARLNLCYSSLVAILMRLQDYEAEYAESVAEHAAAKTETMTSDDRNPMTSTNVHVEGPTTSELESLHKYSAMQMEGLSLESVVDEHTGIETRSAGPQSPISTISREESIEPAPEKLDNELVDMLSWRWSQGREKTTQ</sequence>
<feature type="compositionally biased region" description="Polar residues" evidence="1">
    <location>
        <begin position="784"/>
        <end position="795"/>
    </location>
</feature>
<feature type="compositionally biased region" description="Basic and acidic residues" evidence="1">
    <location>
        <begin position="271"/>
        <end position="290"/>
    </location>
</feature>
<proteinExistence type="predicted"/>
<feature type="compositionally biased region" description="Pro residues" evidence="1">
    <location>
        <begin position="636"/>
        <end position="645"/>
    </location>
</feature>
<feature type="compositionally biased region" description="Polar residues" evidence="1">
    <location>
        <begin position="487"/>
        <end position="502"/>
    </location>
</feature>
<reference evidence="3" key="2">
    <citation type="journal article" date="2009" name="Fungal Genet. Biol.">
        <title>The 2008 update of the Aspergillus nidulans genome annotation: a community effort.</title>
        <authorList>
            <person name="Wortman J.R."/>
            <person name="Gilsenan J.M."/>
            <person name="Joardar V."/>
            <person name="Deegan J."/>
            <person name="Clutterbuck J."/>
            <person name="Andersen M.R."/>
            <person name="Archer D."/>
            <person name="Bencina M."/>
            <person name="Braus G."/>
            <person name="Coutinho P."/>
            <person name="von Dohren H."/>
            <person name="Doonan J."/>
            <person name="Driessen A.J."/>
            <person name="Durek P."/>
            <person name="Espeso E."/>
            <person name="Fekete E."/>
            <person name="Flipphi M."/>
            <person name="Estrada C.G."/>
            <person name="Geysens S."/>
            <person name="Goldman G."/>
            <person name="de Groot P.W."/>
            <person name="Hansen K."/>
            <person name="Harris S.D."/>
            <person name="Heinekamp T."/>
            <person name="Helmstaedt K."/>
            <person name="Henrissat B."/>
            <person name="Hofmann G."/>
            <person name="Homan T."/>
            <person name="Horio T."/>
            <person name="Horiuchi H."/>
            <person name="James S."/>
            <person name="Jones M."/>
            <person name="Karaffa L."/>
            <person name="Karanyi Z."/>
            <person name="Kato M."/>
            <person name="Keller N."/>
            <person name="Kelly D.E."/>
            <person name="Kiel J.A."/>
            <person name="Kim J.M."/>
            <person name="van der Klei I.J."/>
            <person name="Klis F.M."/>
            <person name="Kovalchuk A."/>
            <person name="Krasevec N."/>
            <person name="Kubicek C.P."/>
            <person name="Liu B."/>
            <person name="Maccabe A."/>
            <person name="Meyer V."/>
            <person name="Mirabito P."/>
            <person name="Miskei M."/>
            <person name="Mos M."/>
            <person name="Mullins J."/>
            <person name="Nelson D.R."/>
            <person name="Nielsen J."/>
            <person name="Oakley B.R."/>
            <person name="Osmani S.A."/>
            <person name="Pakula T."/>
            <person name="Paszewski A."/>
            <person name="Paulsen I."/>
            <person name="Pilsyk S."/>
            <person name="Pocsi I."/>
            <person name="Punt P.J."/>
            <person name="Ram A.F."/>
            <person name="Ren Q."/>
            <person name="Robellet X."/>
            <person name="Robson G."/>
            <person name="Seiboth B."/>
            <person name="van Solingen P."/>
            <person name="Specht T."/>
            <person name="Sun J."/>
            <person name="Taheri-Talesh N."/>
            <person name="Takeshita N."/>
            <person name="Ussery D."/>
            <person name="vanKuyk P.A."/>
            <person name="Visser H."/>
            <person name="van de Vondervoort P.J."/>
            <person name="de Vries R.P."/>
            <person name="Walton J."/>
            <person name="Xiang X."/>
            <person name="Xiong Y."/>
            <person name="Zeng A.P."/>
            <person name="Brandt B.W."/>
            <person name="Cornell M.J."/>
            <person name="van den Hondel C.A."/>
            <person name="Visser J."/>
            <person name="Oliver S.G."/>
            <person name="Turner G."/>
        </authorList>
    </citation>
    <scope>GENOME REANNOTATION</scope>
    <source>
        <strain evidence="3">FGSC A4 / ATCC 38163 / CBS 112.46 / NRRL 194 / M139</strain>
    </source>
</reference>
<feature type="compositionally biased region" description="Polar residues" evidence="1">
    <location>
        <begin position="205"/>
        <end position="219"/>
    </location>
</feature>
<dbReference type="VEuPathDB" id="FungiDB:AN8961"/>
<keyword evidence="3" id="KW-1185">Reference proteome</keyword>
<dbReference type="KEGG" id="ani:ANIA_08961"/>
<dbReference type="RefSeq" id="XP_682230.1">
    <property type="nucleotide sequence ID" value="XM_677138.1"/>
</dbReference>
<feature type="compositionally biased region" description="Polar residues" evidence="1">
    <location>
        <begin position="119"/>
        <end position="143"/>
    </location>
</feature>
<dbReference type="EMBL" id="BN001307">
    <property type="protein sequence ID" value="CBF84563.1"/>
    <property type="molecule type" value="Genomic_DNA"/>
</dbReference>
<feature type="compositionally biased region" description="Polar residues" evidence="1">
    <location>
        <begin position="260"/>
        <end position="270"/>
    </location>
</feature>
<organism evidence="2 3">
    <name type="scientific">Emericella nidulans (strain FGSC A4 / ATCC 38163 / CBS 112.46 / NRRL 194 / M139)</name>
    <name type="common">Aspergillus nidulans</name>
    <dbReference type="NCBI Taxonomy" id="227321"/>
    <lineage>
        <taxon>Eukaryota</taxon>
        <taxon>Fungi</taxon>
        <taxon>Dikarya</taxon>
        <taxon>Ascomycota</taxon>
        <taxon>Pezizomycotina</taxon>
        <taxon>Eurotiomycetes</taxon>
        <taxon>Eurotiomycetidae</taxon>
        <taxon>Eurotiales</taxon>
        <taxon>Aspergillaceae</taxon>
        <taxon>Aspergillus</taxon>
        <taxon>Aspergillus subgen. Nidulantes</taxon>
    </lineage>
</organism>
<feature type="compositionally biased region" description="Low complexity" evidence="1">
    <location>
        <begin position="596"/>
        <end position="635"/>
    </location>
</feature>
<dbReference type="InParanoid" id="Q5ARW9"/>
<feature type="compositionally biased region" description="Polar residues" evidence="1">
    <location>
        <begin position="150"/>
        <end position="159"/>
    </location>
</feature>
<dbReference type="OrthoDB" id="3800389at2759"/>
<feature type="compositionally biased region" description="Polar residues" evidence="1">
    <location>
        <begin position="430"/>
        <end position="439"/>
    </location>
</feature>
<reference evidence="3" key="1">
    <citation type="journal article" date="2005" name="Nature">
        <title>Sequencing of Aspergillus nidulans and comparative analysis with A. fumigatus and A. oryzae.</title>
        <authorList>
            <person name="Galagan J.E."/>
            <person name="Calvo S.E."/>
            <person name="Cuomo C."/>
            <person name="Ma L.J."/>
            <person name="Wortman J.R."/>
            <person name="Batzoglou S."/>
            <person name="Lee S.I."/>
            <person name="Basturkmen M."/>
            <person name="Spevak C.C."/>
            <person name="Clutterbuck J."/>
            <person name="Kapitonov V."/>
            <person name="Jurka J."/>
            <person name="Scazzocchio C."/>
            <person name="Farman M."/>
            <person name="Butler J."/>
            <person name="Purcell S."/>
            <person name="Harris S."/>
            <person name="Braus G.H."/>
            <person name="Draht O."/>
            <person name="Busch S."/>
            <person name="D'Enfert C."/>
            <person name="Bouchier C."/>
            <person name="Goldman G.H."/>
            <person name="Bell-Pedersen D."/>
            <person name="Griffiths-Jones S."/>
            <person name="Doonan J.H."/>
            <person name="Yu J."/>
            <person name="Vienken K."/>
            <person name="Pain A."/>
            <person name="Freitag M."/>
            <person name="Selker E.U."/>
            <person name="Archer D.B."/>
            <person name="Penalva M.A."/>
            <person name="Oakley B.R."/>
            <person name="Momany M."/>
            <person name="Tanaka T."/>
            <person name="Kumagai T."/>
            <person name="Asai K."/>
            <person name="Machida M."/>
            <person name="Nierman W.C."/>
            <person name="Denning D.W."/>
            <person name="Caddick M."/>
            <person name="Hynes M."/>
            <person name="Paoletti M."/>
            <person name="Fischer R."/>
            <person name="Miller B."/>
            <person name="Dyer P."/>
            <person name="Sachs M.S."/>
            <person name="Osmani S.A."/>
            <person name="Birren B.W."/>
        </authorList>
    </citation>
    <scope>NUCLEOTIDE SEQUENCE [LARGE SCALE GENOMIC DNA]</scope>
    <source>
        <strain evidence="3">FGSC A4 / ATCC 38163 / CBS 112.46 / NRRL 194 / M139</strain>
    </source>
</reference>
<evidence type="ECO:0000313" key="3">
    <source>
        <dbReference type="Proteomes" id="UP000000560"/>
    </source>
</evidence>
<dbReference type="OMA" id="MHIRETE"/>
<dbReference type="GeneID" id="2868229"/>